<reference evidence="5" key="1">
    <citation type="submission" date="2025-08" db="UniProtKB">
        <authorList>
            <consortium name="RefSeq"/>
        </authorList>
    </citation>
    <scope>IDENTIFICATION</scope>
    <source>
        <tissue evidence="5">Whole sample</tissue>
    </source>
</reference>
<feature type="region of interest" description="Disordered" evidence="1">
    <location>
        <begin position="236"/>
        <end position="275"/>
    </location>
</feature>
<feature type="compositionally biased region" description="Basic and acidic residues" evidence="1">
    <location>
        <begin position="253"/>
        <end position="264"/>
    </location>
</feature>
<evidence type="ECO:0000256" key="1">
    <source>
        <dbReference type="SAM" id="MobiDB-lite"/>
    </source>
</evidence>
<keyword evidence="2" id="KW-0472">Membrane</keyword>
<name>A0A8B8BPZ2_CRAVI</name>
<evidence type="ECO:0000313" key="4">
    <source>
        <dbReference type="Proteomes" id="UP000694844"/>
    </source>
</evidence>
<feature type="signal peptide" evidence="3">
    <location>
        <begin position="1"/>
        <end position="22"/>
    </location>
</feature>
<keyword evidence="4" id="KW-1185">Reference proteome</keyword>
<keyword evidence="3" id="KW-0732">Signal</keyword>
<evidence type="ECO:0000256" key="3">
    <source>
        <dbReference type="SAM" id="SignalP"/>
    </source>
</evidence>
<evidence type="ECO:0000256" key="2">
    <source>
        <dbReference type="SAM" id="Phobius"/>
    </source>
</evidence>
<sequence>MATLITLSYFHHFLIQIMLSVTQYNTPFVGCICLQDVLSLSVDNSETACNLRKEHFARKLGESCSDAKECLTSNPNSTCNQSKNVCECKEGYMEVLNTCTKDRQLLNEVCENYIESGINNHEQTDIQNNCSTLHPINVNPSKDKIRTNNTGIIVAVALAGILFGVAVSASVFFFMIRRLKKSQNRQMGSLEDMAIRKQNVQVSGDVKSSSVVGTNRRNTEENGIYNHLHEDHVEFQDQSDYDHCPPQDAPDDMYSHLDSGHDNSEDYMGDYGEIN</sequence>
<dbReference type="AlphaFoldDB" id="A0A8B8BPZ2"/>
<proteinExistence type="predicted"/>
<feature type="transmembrane region" description="Helical" evidence="2">
    <location>
        <begin position="152"/>
        <end position="176"/>
    </location>
</feature>
<gene>
    <name evidence="5" type="primary">LOC111111992</name>
</gene>
<dbReference type="Proteomes" id="UP000694844">
    <property type="component" value="Chromosome 9"/>
</dbReference>
<protein>
    <submittedName>
        <fullName evidence="5">Uncharacterized protein LOC111111992 isoform X2</fullName>
    </submittedName>
</protein>
<accession>A0A8B8BPZ2</accession>
<feature type="compositionally biased region" description="Basic and acidic residues" evidence="1">
    <location>
        <begin position="236"/>
        <end position="245"/>
    </location>
</feature>
<dbReference type="GeneID" id="111111992"/>
<organism evidence="4 5">
    <name type="scientific">Crassostrea virginica</name>
    <name type="common">Eastern oyster</name>
    <dbReference type="NCBI Taxonomy" id="6565"/>
    <lineage>
        <taxon>Eukaryota</taxon>
        <taxon>Metazoa</taxon>
        <taxon>Spiralia</taxon>
        <taxon>Lophotrochozoa</taxon>
        <taxon>Mollusca</taxon>
        <taxon>Bivalvia</taxon>
        <taxon>Autobranchia</taxon>
        <taxon>Pteriomorphia</taxon>
        <taxon>Ostreida</taxon>
        <taxon>Ostreoidea</taxon>
        <taxon>Ostreidae</taxon>
        <taxon>Crassostrea</taxon>
    </lineage>
</organism>
<keyword evidence="2" id="KW-1133">Transmembrane helix</keyword>
<dbReference type="OrthoDB" id="5912242at2759"/>
<evidence type="ECO:0000313" key="5">
    <source>
        <dbReference type="RefSeq" id="XP_022304934.1"/>
    </source>
</evidence>
<feature type="chain" id="PRO_5034877101" evidence="3">
    <location>
        <begin position="23"/>
        <end position="275"/>
    </location>
</feature>
<keyword evidence="2" id="KW-0812">Transmembrane</keyword>
<dbReference type="RefSeq" id="XP_022304934.1">
    <property type="nucleotide sequence ID" value="XM_022449226.1"/>
</dbReference>